<evidence type="ECO:0000313" key="2">
    <source>
        <dbReference type="EMBL" id="ALU41906.1"/>
    </source>
</evidence>
<evidence type="ECO:0000256" key="1">
    <source>
        <dbReference type="SAM" id="Phobius"/>
    </source>
</evidence>
<sequence>MGPIAIAVGLAKLTGLDEKLGNWLSGSNAAGVADKVIDIAKTVTGTKDPANLVDALSSNDTLQTQFRLAVLNKEQELATIALQNVQGARQLQQAALEQDDRVAKRFIYYFSWFWAIATSLYIAAITFVDIPDGSERFADTILGFLLGTTLGAILNFFYGSSQGSKSKTDLIGRYKQ</sequence>
<organism evidence="2 3">
    <name type="scientific">Pseudoalteromonas rubra</name>
    <dbReference type="NCBI Taxonomy" id="43658"/>
    <lineage>
        <taxon>Bacteria</taxon>
        <taxon>Pseudomonadati</taxon>
        <taxon>Pseudomonadota</taxon>
        <taxon>Gammaproteobacteria</taxon>
        <taxon>Alteromonadales</taxon>
        <taxon>Pseudoalteromonadaceae</taxon>
        <taxon>Pseudoalteromonas</taxon>
    </lineage>
</organism>
<dbReference type="RefSeq" id="WP_058795354.1">
    <property type="nucleotide sequence ID" value="NZ_CP013611.1"/>
</dbReference>
<keyword evidence="1" id="KW-0812">Transmembrane</keyword>
<keyword evidence="1" id="KW-1133">Transmembrane helix</keyword>
<accession>A0A0U2XV31</accession>
<gene>
    <name evidence="2" type="ORF">AT705_02565</name>
</gene>
<proteinExistence type="predicted"/>
<dbReference type="Proteomes" id="UP000069015">
    <property type="component" value="Chromosome 1"/>
</dbReference>
<reference evidence="2 3" key="1">
    <citation type="submission" date="2015-12" db="EMBL/GenBank/DDBJ databases">
        <title>Complete genome sequence of Pseudoalteromonas rubra SCSIO 6842, harboring a conjugative plasmid.</title>
        <authorList>
            <person name="Li B."/>
            <person name="Wang X."/>
        </authorList>
    </citation>
    <scope>NUCLEOTIDE SEQUENCE [LARGE SCALE GENOMIC DNA]</scope>
    <source>
        <strain evidence="2 3">SCSIO 6842</strain>
    </source>
</reference>
<feature type="transmembrane region" description="Helical" evidence="1">
    <location>
        <begin position="106"/>
        <end position="128"/>
    </location>
</feature>
<evidence type="ECO:0000313" key="3">
    <source>
        <dbReference type="Proteomes" id="UP000069015"/>
    </source>
</evidence>
<name>A0A0U2XV31_9GAMM</name>
<dbReference type="KEGG" id="prr:AT705_02565"/>
<dbReference type="EMBL" id="CP013611">
    <property type="protein sequence ID" value="ALU41906.1"/>
    <property type="molecule type" value="Genomic_DNA"/>
</dbReference>
<dbReference type="AlphaFoldDB" id="A0A0U2XV31"/>
<keyword evidence="1" id="KW-0472">Membrane</keyword>
<feature type="transmembrane region" description="Helical" evidence="1">
    <location>
        <begin position="140"/>
        <end position="158"/>
    </location>
</feature>
<protein>
    <submittedName>
        <fullName evidence="2">Uncharacterized protein</fullName>
    </submittedName>
</protein>